<accession>A0A5J5AF27</accession>
<dbReference type="Proteomes" id="UP000325577">
    <property type="component" value="Linkage Group LG20"/>
</dbReference>
<organism evidence="2 3">
    <name type="scientific">Nyssa sinensis</name>
    <dbReference type="NCBI Taxonomy" id="561372"/>
    <lineage>
        <taxon>Eukaryota</taxon>
        <taxon>Viridiplantae</taxon>
        <taxon>Streptophyta</taxon>
        <taxon>Embryophyta</taxon>
        <taxon>Tracheophyta</taxon>
        <taxon>Spermatophyta</taxon>
        <taxon>Magnoliopsida</taxon>
        <taxon>eudicotyledons</taxon>
        <taxon>Gunneridae</taxon>
        <taxon>Pentapetalae</taxon>
        <taxon>asterids</taxon>
        <taxon>Cornales</taxon>
        <taxon>Nyssaceae</taxon>
        <taxon>Nyssa</taxon>
    </lineage>
</organism>
<dbReference type="AlphaFoldDB" id="A0A5J5AF27"/>
<keyword evidence="3" id="KW-1185">Reference proteome</keyword>
<evidence type="ECO:0000259" key="1">
    <source>
        <dbReference type="Pfam" id="PF10392"/>
    </source>
</evidence>
<evidence type="ECO:0000313" key="2">
    <source>
        <dbReference type="EMBL" id="KAA8529675.1"/>
    </source>
</evidence>
<sequence length="162" mass="17652">MVIIVINRAPIIPSNRARAATLAIFFNRAPILGAVSSIIIYGALALAPALAQAPAPASSPGAPVVLGFASSLWMEVAKSCVAAARAEKLQDDICFLEKQLRSEVFSRHHDLLSQLSSLKDVDSALAALQFAVSNLQSSVRRVHFEIFQRYGLKKLWKWVLKK</sequence>
<proteinExistence type="predicted"/>
<protein>
    <recommendedName>
        <fullName evidence="1">Conserved oligomeric Golgi complex subunit 5 N-terminal domain-containing protein</fullName>
    </recommendedName>
</protein>
<dbReference type="GO" id="GO:0017119">
    <property type="term" value="C:Golgi transport complex"/>
    <property type="evidence" value="ECO:0007669"/>
    <property type="project" value="InterPro"/>
</dbReference>
<dbReference type="PANTHER" id="PTHR13228:SF3">
    <property type="entry name" value="CONSERVED OLIGOMERIC GOLGI COMPLEX SUBUNIT 5"/>
    <property type="match status" value="1"/>
</dbReference>
<evidence type="ECO:0000313" key="3">
    <source>
        <dbReference type="Proteomes" id="UP000325577"/>
    </source>
</evidence>
<reference evidence="2 3" key="1">
    <citation type="submission" date="2019-09" db="EMBL/GenBank/DDBJ databases">
        <title>A chromosome-level genome assembly of the Chinese tupelo Nyssa sinensis.</title>
        <authorList>
            <person name="Yang X."/>
            <person name="Kang M."/>
            <person name="Yang Y."/>
            <person name="Xiong H."/>
            <person name="Wang M."/>
            <person name="Zhang Z."/>
            <person name="Wang Z."/>
            <person name="Wu H."/>
            <person name="Ma T."/>
            <person name="Liu J."/>
            <person name="Xi Z."/>
        </authorList>
    </citation>
    <scope>NUCLEOTIDE SEQUENCE [LARGE SCALE GENOMIC DNA]</scope>
    <source>
        <strain evidence="2">J267</strain>
        <tissue evidence="2">Leaf</tissue>
    </source>
</reference>
<dbReference type="Pfam" id="PF10392">
    <property type="entry name" value="COG5_N"/>
    <property type="match status" value="1"/>
</dbReference>
<dbReference type="GO" id="GO:0006891">
    <property type="term" value="P:intra-Golgi vesicle-mediated transport"/>
    <property type="evidence" value="ECO:0007669"/>
    <property type="project" value="InterPro"/>
</dbReference>
<dbReference type="EMBL" id="CM018044">
    <property type="protein sequence ID" value="KAA8529675.1"/>
    <property type="molecule type" value="Genomic_DNA"/>
</dbReference>
<dbReference type="InterPro" id="IPR049176">
    <property type="entry name" value="COG5_N"/>
</dbReference>
<dbReference type="PANTHER" id="PTHR13228">
    <property type="entry name" value="CONSERVED OLIGOMERIC GOLGI COMPLEX COMPONENT 5"/>
    <property type="match status" value="1"/>
</dbReference>
<gene>
    <name evidence="2" type="ORF">F0562_034225</name>
</gene>
<dbReference type="InterPro" id="IPR019465">
    <property type="entry name" value="Cog5"/>
</dbReference>
<feature type="domain" description="Conserved oligomeric Golgi complex subunit 5 N-terminal" evidence="1">
    <location>
        <begin position="79"/>
        <end position="150"/>
    </location>
</feature>
<name>A0A5J5AF27_9ASTE</name>